<evidence type="ECO:0000259" key="1">
    <source>
        <dbReference type="Pfam" id="PF01872"/>
    </source>
</evidence>
<organism evidence="2 3">
    <name type="scientific">Kribbella antiqua</name>
    <dbReference type="NCBI Taxonomy" id="2512217"/>
    <lineage>
        <taxon>Bacteria</taxon>
        <taxon>Bacillati</taxon>
        <taxon>Actinomycetota</taxon>
        <taxon>Actinomycetes</taxon>
        <taxon>Propionibacteriales</taxon>
        <taxon>Kribbellaceae</taxon>
        <taxon>Kribbella</taxon>
    </lineage>
</organism>
<dbReference type="EMBL" id="SLWR01000010">
    <property type="protein sequence ID" value="TCO44296.1"/>
    <property type="molecule type" value="Genomic_DNA"/>
</dbReference>
<name>A0A4R2IJ67_9ACTN</name>
<dbReference type="GO" id="GO:0008703">
    <property type="term" value="F:5-amino-6-(5-phosphoribosylamino)uracil reductase activity"/>
    <property type="evidence" value="ECO:0007669"/>
    <property type="project" value="InterPro"/>
</dbReference>
<dbReference type="PANTHER" id="PTHR38011:SF11">
    <property type="entry name" value="2,5-DIAMINO-6-RIBOSYLAMINO-4(3H)-PYRIMIDINONE 5'-PHOSPHATE REDUCTASE"/>
    <property type="match status" value="1"/>
</dbReference>
<feature type="domain" description="Bacterial bifunctional deaminase-reductase C-terminal" evidence="1">
    <location>
        <begin position="4"/>
        <end position="174"/>
    </location>
</feature>
<dbReference type="InterPro" id="IPR024072">
    <property type="entry name" value="DHFR-like_dom_sf"/>
</dbReference>
<sequence length="185" mass="20177">MRRLVFQEYVTLDGYAAGPDGGLEFFDTIAEHADADNLELLENVDTMLLGAETYRLFVAFWPTEASAEEAIAPKLNALRVVVVSRTLDSAPWGPYEPGLVVRDIDQVRELKAEPGKDIILWGSITLFHSLLLAGLVDEVQLRVCPVLLGAGKSAFPSSGSPVNLELIEARPWAKGGVLLRYQPAS</sequence>
<dbReference type="Gene3D" id="3.40.430.10">
    <property type="entry name" value="Dihydrofolate Reductase, subunit A"/>
    <property type="match status" value="1"/>
</dbReference>
<accession>A0A4R2IJ67</accession>
<dbReference type="SUPFAM" id="SSF53597">
    <property type="entry name" value="Dihydrofolate reductase-like"/>
    <property type="match status" value="1"/>
</dbReference>
<dbReference type="RefSeq" id="WP_132153205.1">
    <property type="nucleotide sequence ID" value="NZ_SLWR01000010.1"/>
</dbReference>
<evidence type="ECO:0000313" key="3">
    <source>
        <dbReference type="Proteomes" id="UP000295573"/>
    </source>
</evidence>
<gene>
    <name evidence="2" type="ORF">EV646_1104</name>
</gene>
<keyword evidence="3" id="KW-1185">Reference proteome</keyword>
<dbReference type="InterPro" id="IPR050765">
    <property type="entry name" value="Riboflavin_Biosynth_HTPR"/>
</dbReference>
<protein>
    <submittedName>
        <fullName evidence="2">Dihydrofolate reductase</fullName>
    </submittedName>
</protein>
<dbReference type="OrthoDB" id="3471498at2"/>
<dbReference type="Proteomes" id="UP000295573">
    <property type="component" value="Unassembled WGS sequence"/>
</dbReference>
<proteinExistence type="predicted"/>
<dbReference type="GO" id="GO:0009231">
    <property type="term" value="P:riboflavin biosynthetic process"/>
    <property type="evidence" value="ECO:0007669"/>
    <property type="project" value="InterPro"/>
</dbReference>
<dbReference type="InterPro" id="IPR002734">
    <property type="entry name" value="RibDG_C"/>
</dbReference>
<dbReference type="Pfam" id="PF01872">
    <property type="entry name" value="RibD_C"/>
    <property type="match status" value="1"/>
</dbReference>
<comment type="caution">
    <text evidence="2">The sequence shown here is derived from an EMBL/GenBank/DDBJ whole genome shotgun (WGS) entry which is preliminary data.</text>
</comment>
<evidence type="ECO:0000313" key="2">
    <source>
        <dbReference type="EMBL" id="TCO44296.1"/>
    </source>
</evidence>
<dbReference type="AlphaFoldDB" id="A0A4R2IJ67"/>
<reference evidence="2 3" key="1">
    <citation type="journal article" date="2015" name="Stand. Genomic Sci.">
        <title>Genomic Encyclopedia of Bacterial and Archaeal Type Strains, Phase III: the genomes of soil and plant-associated and newly described type strains.</title>
        <authorList>
            <person name="Whitman W.B."/>
            <person name="Woyke T."/>
            <person name="Klenk H.P."/>
            <person name="Zhou Y."/>
            <person name="Lilburn T.G."/>
            <person name="Beck B.J."/>
            <person name="De Vos P."/>
            <person name="Vandamme P."/>
            <person name="Eisen J.A."/>
            <person name="Garrity G."/>
            <person name="Hugenholtz P."/>
            <person name="Kyrpides N.C."/>
        </authorList>
    </citation>
    <scope>NUCLEOTIDE SEQUENCE [LARGE SCALE GENOMIC DNA]</scope>
    <source>
        <strain evidence="2 3">VKM Ac-2541</strain>
    </source>
</reference>
<dbReference type="PANTHER" id="PTHR38011">
    <property type="entry name" value="DIHYDROFOLATE REDUCTASE FAMILY PROTEIN (AFU_ORTHOLOGUE AFUA_8G06820)"/>
    <property type="match status" value="1"/>
</dbReference>